<evidence type="ECO:0000256" key="5">
    <source>
        <dbReference type="ARBA" id="ARBA00022645"/>
    </source>
</evidence>
<keyword evidence="8 14" id="KW-0378">Hydrolase</keyword>
<evidence type="ECO:0000256" key="7">
    <source>
        <dbReference type="ARBA" id="ARBA00022729"/>
    </source>
</evidence>
<reference evidence="14" key="1">
    <citation type="submission" date="2016-10" db="EMBL/GenBank/DDBJ databases">
        <authorList>
            <person name="de Groot N.N."/>
        </authorList>
    </citation>
    <scope>NUCLEOTIDE SEQUENCE</scope>
</reference>
<dbReference type="Pfam" id="PF07943">
    <property type="entry name" value="PBP5_C"/>
    <property type="match status" value="1"/>
</dbReference>
<dbReference type="GO" id="GO:0008360">
    <property type="term" value="P:regulation of cell shape"/>
    <property type="evidence" value="ECO:0007669"/>
    <property type="project" value="UniProtKB-KW"/>
</dbReference>
<dbReference type="EMBL" id="FPHJ01000041">
    <property type="protein sequence ID" value="SFV63923.1"/>
    <property type="molecule type" value="Genomic_DNA"/>
</dbReference>
<dbReference type="InterPro" id="IPR018044">
    <property type="entry name" value="Peptidase_S11"/>
</dbReference>
<dbReference type="InterPro" id="IPR015956">
    <property type="entry name" value="Peniciliin-bd_prot_C_sf"/>
</dbReference>
<comment type="catalytic activity">
    <reaction evidence="12">
        <text>Preferential cleavage: (Ac)2-L-Lys-D-Ala-|-D-Ala. Also transpeptidation of peptidyl-alanyl moieties that are N-acyl substituents of D-alanine.</text>
        <dbReference type="EC" id="3.4.16.4"/>
    </reaction>
</comment>
<evidence type="ECO:0000256" key="1">
    <source>
        <dbReference type="ARBA" id="ARBA00003217"/>
    </source>
</evidence>
<comment type="similarity">
    <text evidence="3">Belongs to the peptidase S11 family.</text>
</comment>
<dbReference type="InterPro" id="IPR001967">
    <property type="entry name" value="Peptidase_S11_N"/>
</dbReference>
<evidence type="ECO:0000259" key="13">
    <source>
        <dbReference type="SMART" id="SM00936"/>
    </source>
</evidence>
<dbReference type="GO" id="GO:0009252">
    <property type="term" value="P:peptidoglycan biosynthetic process"/>
    <property type="evidence" value="ECO:0007669"/>
    <property type="project" value="UniProtKB-UniPathway"/>
</dbReference>
<dbReference type="GO" id="GO:0071555">
    <property type="term" value="P:cell wall organization"/>
    <property type="evidence" value="ECO:0007669"/>
    <property type="project" value="UniProtKB-KW"/>
</dbReference>
<protein>
    <recommendedName>
        <fullName evidence="4">serine-type D-Ala-D-Ala carboxypeptidase</fullName>
        <ecNumber evidence="4">3.4.16.4</ecNumber>
    </recommendedName>
</protein>
<proteinExistence type="inferred from homology"/>
<evidence type="ECO:0000256" key="10">
    <source>
        <dbReference type="ARBA" id="ARBA00022984"/>
    </source>
</evidence>
<dbReference type="SUPFAM" id="SSF69189">
    <property type="entry name" value="Penicillin-binding protein associated domain"/>
    <property type="match status" value="1"/>
</dbReference>
<dbReference type="UniPathway" id="UPA00219"/>
<keyword evidence="11" id="KW-0961">Cell wall biogenesis/degradation</keyword>
<dbReference type="InterPro" id="IPR012907">
    <property type="entry name" value="Peptidase_S11_C"/>
</dbReference>
<evidence type="ECO:0000256" key="2">
    <source>
        <dbReference type="ARBA" id="ARBA00004752"/>
    </source>
</evidence>
<keyword evidence="6" id="KW-0645">Protease</keyword>
<dbReference type="PANTHER" id="PTHR21581:SF6">
    <property type="entry name" value="TRAFFICKING PROTEIN PARTICLE COMPLEX SUBUNIT 12"/>
    <property type="match status" value="1"/>
</dbReference>
<evidence type="ECO:0000256" key="11">
    <source>
        <dbReference type="ARBA" id="ARBA00023316"/>
    </source>
</evidence>
<evidence type="ECO:0000256" key="9">
    <source>
        <dbReference type="ARBA" id="ARBA00022960"/>
    </source>
</evidence>
<dbReference type="AlphaFoldDB" id="A0A1W1CDZ6"/>
<feature type="domain" description="Peptidase S11 D-Ala-D-Ala carboxypeptidase A C-terminal" evidence="13">
    <location>
        <begin position="268"/>
        <end position="358"/>
    </location>
</feature>
<keyword evidence="9" id="KW-0133">Cell shape</keyword>
<comment type="function">
    <text evidence="1">Removes C-terminal D-alanyl residues from sugar-peptide cell wall precursors.</text>
</comment>
<keyword evidence="5 14" id="KW-0121">Carboxypeptidase</keyword>
<evidence type="ECO:0000256" key="4">
    <source>
        <dbReference type="ARBA" id="ARBA00012448"/>
    </source>
</evidence>
<evidence type="ECO:0000313" key="14">
    <source>
        <dbReference type="EMBL" id="SFV63923.1"/>
    </source>
</evidence>
<evidence type="ECO:0000256" key="12">
    <source>
        <dbReference type="ARBA" id="ARBA00034000"/>
    </source>
</evidence>
<dbReference type="PRINTS" id="PR00725">
    <property type="entry name" value="DADACBPTASE1"/>
</dbReference>
<sequence>MKILLLLLFLSTQSFAVIYVTPDSPKTNVGAYVLIDSKSGKLLAEKNAHSKMPPASLTKLMTSYIVFNKIREKVVSLDDKVNISQKAFRMRGSRSFLNVGKKIRLEDLIKGMIIQSGNDSAVALAEHIAGSENTFVDLMNRYAQAIGMHDTHFSNSSGLPDEKHYSTAFDLALLSKKIINEFPEFYKWYGQKKFKFNGIEQRNRNRLLWIDNSVDGLKTGHTEKAGYCLVSSAKRIGMRLISVVLNAKSNKARTKETQKILDYGFRFFETQSVGKKDETLAKVDVYKGEKDKVAVGLATQEYITVARGRFKELVFKLKLNGTISAPIKKHQPIGNLEIYLGNNLIKTYPLVTLESIKNGSFFGNIIDSIKLIF</sequence>
<dbReference type="PANTHER" id="PTHR21581">
    <property type="entry name" value="D-ALANYL-D-ALANINE CARBOXYPEPTIDASE"/>
    <property type="match status" value="1"/>
</dbReference>
<name>A0A1W1CDZ6_9ZZZZ</name>
<dbReference type="InterPro" id="IPR037167">
    <property type="entry name" value="Peptidase_S11_C_sf"/>
</dbReference>
<dbReference type="InterPro" id="IPR012338">
    <property type="entry name" value="Beta-lactam/transpept-like"/>
</dbReference>
<accession>A0A1W1CDZ6</accession>
<gene>
    <name evidence="14" type="ORF">MNB_SUP05-5-957</name>
</gene>
<dbReference type="SMART" id="SM00936">
    <property type="entry name" value="PBP5_C"/>
    <property type="match status" value="1"/>
</dbReference>
<keyword evidence="7" id="KW-0732">Signal</keyword>
<dbReference type="SUPFAM" id="SSF56601">
    <property type="entry name" value="beta-lactamase/transpeptidase-like"/>
    <property type="match status" value="1"/>
</dbReference>
<evidence type="ECO:0000256" key="6">
    <source>
        <dbReference type="ARBA" id="ARBA00022670"/>
    </source>
</evidence>
<dbReference type="Gene3D" id="2.60.410.10">
    <property type="entry name" value="D-Ala-D-Ala carboxypeptidase, C-terminal domain"/>
    <property type="match status" value="1"/>
</dbReference>
<dbReference type="EC" id="3.4.16.4" evidence="4"/>
<dbReference type="GO" id="GO:0006508">
    <property type="term" value="P:proteolysis"/>
    <property type="evidence" value="ECO:0007669"/>
    <property type="project" value="UniProtKB-KW"/>
</dbReference>
<organism evidence="14">
    <name type="scientific">hydrothermal vent metagenome</name>
    <dbReference type="NCBI Taxonomy" id="652676"/>
    <lineage>
        <taxon>unclassified sequences</taxon>
        <taxon>metagenomes</taxon>
        <taxon>ecological metagenomes</taxon>
    </lineage>
</organism>
<evidence type="ECO:0000256" key="8">
    <source>
        <dbReference type="ARBA" id="ARBA00022801"/>
    </source>
</evidence>
<dbReference type="GO" id="GO:0009002">
    <property type="term" value="F:serine-type D-Ala-D-Ala carboxypeptidase activity"/>
    <property type="evidence" value="ECO:0007669"/>
    <property type="project" value="UniProtKB-EC"/>
</dbReference>
<keyword evidence="10" id="KW-0573">Peptidoglycan synthesis</keyword>
<dbReference type="Gene3D" id="3.40.710.10">
    <property type="entry name" value="DD-peptidase/beta-lactamase superfamily"/>
    <property type="match status" value="1"/>
</dbReference>
<evidence type="ECO:0000256" key="3">
    <source>
        <dbReference type="ARBA" id="ARBA00007164"/>
    </source>
</evidence>
<comment type="pathway">
    <text evidence="2">Cell wall biogenesis; peptidoglycan biosynthesis.</text>
</comment>
<dbReference type="Pfam" id="PF00768">
    <property type="entry name" value="Peptidase_S11"/>
    <property type="match status" value="1"/>
</dbReference>